<dbReference type="GO" id="GO:0015628">
    <property type="term" value="P:protein secretion by the type II secretion system"/>
    <property type="evidence" value="ECO:0007669"/>
    <property type="project" value="TreeGrafter"/>
</dbReference>
<dbReference type="RefSeq" id="WP_200064166.1">
    <property type="nucleotide sequence ID" value="NZ_JAEHFW010000001.1"/>
</dbReference>
<dbReference type="Gene3D" id="1.10.150.280">
    <property type="entry name" value="AF1531-like domain"/>
    <property type="match status" value="2"/>
</dbReference>
<dbReference type="InterPro" id="IPR010994">
    <property type="entry name" value="RuvA_2-like"/>
</dbReference>
<dbReference type="EMBL" id="JAEHFW010000001">
    <property type="protein sequence ID" value="MBK0378403.1"/>
    <property type="molecule type" value="Genomic_DNA"/>
</dbReference>
<evidence type="ECO:0000256" key="1">
    <source>
        <dbReference type="SAM" id="Phobius"/>
    </source>
</evidence>
<name>A0A934PSZ0_9SPHI</name>
<dbReference type="AlphaFoldDB" id="A0A934PSZ0"/>
<sequence length="278" mass="32061">MKAQLKNYLSLTKREWNGMVVLIFLILLILGAPYIYPYFHKDNTININQFNADLTLLKQSGYDTAMAAKNVPHRGLFKFNPNGLPAVKWKLLGMSDKQIDVIKHYEAKGGRFYKPEDVKKIYGITEADYIRLEPYINIPATSTMINKVVELNSADSARLTDIQGIGPAFARQIIYYRERLGGFINKEQLKEVYGLDEIKYREIKDQVKVDASLIHRIPINTITFDKLRLLPYLDYKQVNAIIEYRAQHGKYHSIDDLAEIAIIDEGILRKIAPYLSFK</sequence>
<dbReference type="SUPFAM" id="SSF47781">
    <property type="entry name" value="RuvA domain 2-like"/>
    <property type="match status" value="3"/>
</dbReference>
<organism evidence="2 3">
    <name type="scientific">Mucilaginibacter segetis</name>
    <dbReference type="NCBI Taxonomy" id="2793071"/>
    <lineage>
        <taxon>Bacteria</taxon>
        <taxon>Pseudomonadati</taxon>
        <taxon>Bacteroidota</taxon>
        <taxon>Sphingobacteriia</taxon>
        <taxon>Sphingobacteriales</taxon>
        <taxon>Sphingobacteriaceae</taxon>
        <taxon>Mucilaginibacter</taxon>
    </lineage>
</organism>
<accession>A0A934PSZ0</accession>
<dbReference type="Proteomes" id="UP000613193">
    <property type="component" value="Unassembled WGS sequence"/>
</dbReference>
<evidence type="ECO:0000313" key="3">
    <source>
        <dbReference type="Proteomes" id="UP000613193"/>
    </source>
</evidence>
<dbReference type="PANTHER" id="PTHR21180">
    <property type="entry name" value="ENDONUCLEASE/EXONUCLEASE/PHOSPHATASE FAMILY DOMAIN-CONTAINING PROTEIN 1"/>
    <property type="match status" value="1"/>
</dbReference>
<keyword evidence="1" id="KW-0472">Membrane</keyword>
<dbReference type="GO" id="GO:0015627">
    <property type="term" value="C:type II protein secretion system complex"/>
    <property type="evidence" value="ECO:0007669"/>
    <property type="project" value="TreeGrafter"/>
</dbReference>
<keyword evidence="1" id="KW-0812">Transmembrane</keyword>
<dbReference type="InterPro" id="IPR051675">
    <property type="entry name" value="Endo/Exo/Phosphatase_dom_1"/>
</dbReference>
<gene>
    <name evidence="2" type="ORF">I5M19_03740</name>
</gene>
<protein>
    <submittedName>
        <fullName evidence="2">Helix-hairpin-helix domain-containing protein</fullName>
    </submittedName>
</protein>
<feature type="transmembrane region" description="Helical" evidence="1">
    <location>
        <begin position="20"/>
        <end position="39"/>
    </location>
</feature>
<evidence type="ECO:0000313" key="2">
    <source>
        <dbReference type="EMBL" id="MBK0378403.1"/>
    </source>
</evidence>
<dbReference type="PANTHER" id="PTHR21180:SF32">
    <property type="entry name" value="ENDONUCLEASE_EXONUCLEASE_PHOSPHATASE FAMILY DOMAIN-CONTAINING PROTEIN 1"/>
    <property type="match status" value="1"/>
</dbReference>
<keyword evidence="1" id="KW-1133">Transmembrane helix</keyword>
<comment type="caution">
    <text evidence="2">The sequence shown here is derived from an EMBL/GenBank/DDBJ whole genome shotgun (WGS) entry which is preliminary data.</text>
</comment>
<dbReference type="Pfam" id="PF12836">
    <property type="entry name" value="HHH_3"/>
    <property type="match status" value="2"/>
</dbReference>
<keyword evidence="3" id="KW-1185">Reference proteome</keyword>
<proteinExistence type="predicted"/>
<reference evidence="2" key="1">
    <citation type="submission" date="2020-12" db="EMBL/GenBank/DDBJ databases">
        <title>Bacterial novel species Mucilaginibacter sp. SD-g isolated from soil.</title>
        <authorList>
            <person name="Jung H.-Y."/>
        </authorList>
    </citation>
    <scope>NUCLEOTIDE SEQUENCE</scope>
    <source>
        <strain evidence="2">SD-g</strain>
    </source>
</reference>